<proteinExistence type="predicted"/>
<name>A0A4P9W727_9FUNG</name>
<dbReference type="EMBL" id="KZ997897">
    <property type="protein sequence ID" value="RKO86808.1"/>
    <property type="molecule type" value="Genomic_DNA"/>
</dbReference>
<gene>
    <name evidence="2" type="ORF">BDK51DRAFT_51420</name>
</gene>
<reference evidence="3" key="1">
    <citation type="journal article" date="2018" name="Nat. Microbiol.">
        <title>Leveraging single-cell genomics to expand the fungal tree of life.</title>
        <authorList>
            <person name="Ahrendt S.R."/>
            <person name="Quandt C.A."/>
            <person name="Ciobanu D."/>
            <person name="Clum A."/>
            <person name="Salamov A."/>
            <person name="Andreopoulos B."/>
            <person name="Cheng J.F."/>
            <person name="Woyke T."/>
            <person name="Pelin A."/>
            <person name="Henrissat B."/>
            <person name="Reynolds N.K."/>
            <person name="Benny G.L."/>
            <person name="Smith M.E."/>
            <person name="James T.Y."/>
            <person name="Grigoriev I.V."/>
        </authorList>
    </citation>
    <scope>NUCLEOTIDE SEQUENCE [LARGE SCALE GENOMIC DNA]</scope>
</reference>
<organism evidence="2 3">
    <name type="scientific">Blyttiomyces helicus</name>
    <dbReference type="NCBI Taxonomy" id="388810"/>
    <lineage>
        <taxon>Eukaryota</taxon>
        <taxon>Fungi</taxon>
        <taxon>Fungi incertae sedis</taxon>
        <taxon>Chytridiomycota</taxon>
        <taxon>Chytridiomycota incertae sedis</taxon>
        <taxon>Chytridiomycetes</taxon>
        <taxon>Chytridiomycetes incertae sedis</taxon>
        <taxon>Blyttiomyces</taxon>
    </lineage>
</organism>
<feature type="compositionally biased region" description="Polar residues" evidence="1">
    <location>
        <begin position="87"/>
        <end position="96"/>
    </location>
</feature>
<feature type="region of interest" description="Disordered" evidence="1">
    <location>
        <begin position="77"/>
        <end position="96"/>
    </location>
</feature>
<sequence>MDRRVLRAKEAGLAGGKPEGAEAELTLASLDMVRKTSRDAGAAKVRVDVVMADEARRANGGVERVSTAGLALLGLQTRGGRSEKRQPFNTDVQSRPSFPQNYAGVVSRVNLDRRVLQAKEAGLAGGKHEAAEATLTLASLEMFDLNRDTERGSCSPIFLRGGTDASRQPGIADQEHERPIVQKCNAMPTHVAGLGAGAGTASNDGAVPRLGEHAHETGLTAGKEVVTEAGVAQATLNNKHAAHRSGGVGRRTSWTYGGDMRPDRSGDRSGSEHGSGEGVDKLHYEGVEVAEKVLLSGSMQLRKLNPDLDRNLLITVATKNDSLAITSHSDNGTIIELTGSPASPGRNCTFFFSIHGR</sequence>
<feature type="region of interest" description="Disordered" evidence="1">
    <location>
        <begin position="236"/>
        <end position="282"/>
    </location>
</feature>
<dbReference type="Proteomes" id="UP000269721">
    <property type="component" value="Unassembled WGS sequence"/>
</dbReference>
<dbReference type="AlphaFoldDB" id="A0A4P9W727"/>
<evidence type="ECO:0000313" key="2">
    <source>
        <dbReference type="EMBL" id="RKO86808.1"/>
    </source>
</evidence>
<feature type="compositionally biased region" description="Basic and acidic residues" evidence="1">
    <location>
        <begin position="260"/>
        <end position="282"/>
    </location>
</feature>
<protein>
    <submittedName>
        <fullName evidence="2">Uncharacterized protein</fullName>
    </submittedName>
</protein>
<evidence type="ECO:0000256" key="1">
    <source>
        <dbReference type="SAM" id="MobiDB-lite"/>
    </source>
</evidence>
<accession>A0A4P9W727</accession>
<evidence type="ECO:0000313" key="3">
    <source>
        <dbReference type="Proteomes" id="UP000269721"/>
    </source>
</evidence>
<keyword evidence="3" id="KW-1185">Reference proteome</keyword>